<dbReference type="GeneID" id="39590719"/>
<accession>A0A427Y0S0</accession>
<evidence type="ECO:0000256" key="1">
    <source>
        <dbReference type="SAM" id="MobiDB-lite"/>
    </source>
</evidence>
<dbReference type="Proteomes" id="UP000279236">
    <property type="component" value="Unassembled WGS sequence"/>
</dbReference>
<name>A0A427Y0S0_9TREE</name>
<gene>
    <name evidence="2" type="ORF">EHS24_006176</name>
</gene>
<reference evidence="2 3" key="1">
    <citation type="submission" date="2018-11" db="EMBL/GenBank/DDBJ databases">
        <title>Genome sequence of Apiotrichum porosum DSM 27194.</title>
        <authorList>
            <person name="Aliyu H."/>
            <person name="Gorte O."/>
            <person name="Ochsenreither K."/>
        </authorList>
    </citation>
    <scope>NUCLEOTIDE SEQUENCE [LARGE SCALE GENOMIC DNA]</scope>
    <source>
        <strain evidence="2 3">DSM 27194</strain>
    </source>
</reference>
<dbReference type="EMBL" id="RSCE01000003">
    <property type="protein sequence ID" value="RSH84652.1"/>
    <property type="molecule type" value="Genomic_DNA"/>
</dbReference>
<keyword evidence="3" id="KW-1185">Reference proteome</keyword>
<proteinExistence type="predicted"/>
<comment type="caution">
    <text evidence="2">The sequence shown here is derived from an EMBL/GenBank/DDBJ whole genome shotgun (WGS) entry which is preliminary data.</text>
</comment>
<evidence type="ECO:0000313" key="2">
    <source>
        <dbReference type="EMBL" id="RSH84652.1"/>
    </source>
</evidence>
<evidence type="ECO:0000313" key="3">
    <source>
        <dbReference type="Proteomes" id="UP000279236"/>
    </source>
</evidence>
<protein>
    <submittedName>
        <fullName evidence="2">Uncharacterized protein</fullName>
    </submittedName>
</protein>
<dbReference type="RefSeq" id="XP_028478100.1">
    <property type="nucleotide sequence ID" value="XM_028621648.1"/>
</dbReference>
<feature type="compositionally biased region" description="Basic and acidic residues" evidence="1">
    <location>
        <begin position="277"/>
        <end position="286"/>
    </location>
</feature>
<sequence length="306" mass="34009">MSIDYRYYALRLPYGIDEIYNVGCLIDSVLPPGIDIQASTARTFVVGTHDPRLFQIGGPLWIVLQSIEGFNPACLLLENGDKDAQTQGCDFSLKMVIGITQWCADVKAEHRRAAAAGTLCQLADDAVAVIMTYFDEFPEDKRDCPSEYTSLCRGKSMEASPNSPPNGGLGSFEVRLMPPQGLTSNCKQRPALRRLHRLWSRECYGTPLDAAVNQDDATFLAAYWLHVFGKNATFKNGPLKPEVQKELDKFNGVQHVLVAVRSKRKAPTKKSSNSLKNHQEARQEDVRGKGTVKLLTSFQTDRVARN</sequence>
<feature type="region of interest" description="Disordered" evidence="1">
    <location>
        <begin position="262"/>
        <end position="286"/>
    </location>
</feature>
<organism evidence="2 3">
    <name type="scientific">Apiotrichum porosum</name>
    <dbReference type="NCBI Taxonomy" id="105984"/>
    <lineage>
        <taxon>Eukaryota</taxon>
        <taxon>Fungi</taxon>
        <taxon>Dikarya</taxon>
        <taxon>Basidiomycota</taxon>
        <taxon>Agaricomycotina</taxon>
        <taxon>Tremellomycetes</taxon>
        <taxon>Trichosporonales</taxon>
        <taxon>Trichosporonaceae</taxon>
        <taxon>Apiotrichum</taxon>
    </lineage>
</organism>
<dbReference type="AlphaFoldDB" id="A0A427Y0S0"/>